<sequence>MGGGGDGQGNIVIVDDQPNNLHVLSGILQQAGYKVRPALSGELALKSVASYPPDLVLLDIRMPGMDGYEVCRRLKQDAQLREIPVIFISALQDVEDKVAAFQAGGVDYLTKPFQMEEVLARVQAHLKLYRLQRDLQGMVEERSQALVQTLERLQESQRRYSDILEQTIQAIALTIEKRDPYTAGHQARVSKLAVAIAGEIGMEPERIEGLRLGAMVHDIGKIYVPVEILNRPGRLSENEFSLVKTHPQVGHEIIANVCFPWPVAEMILQHHERMDGSGYPRGLRGEDILLEARVIAVADTLEAMASHRPYRPAVGLPQALAEIRRGAGAIYDAQVAAACLCLVEEKNYVIPG</sequence>
<feature type="modified residue" description="4-aspartylphosphate" evidence="1">
    <location>
        <position position="59"/>
    </location>
</feature>
<evidence type="ECO:0000259" key="2">
    <source>
        <dbReference type="PROSITE" id="PS50110"/>
    </source>
</evidence>
<feature type="domain" description="Response regulatory" evidence="2">
    <location>
        <begin position="10"/>
        <end position="126"/>
    </location>
</feature>
<dbReference type="InterPro" id="IPR001789">
    <property type="entry name" value="Sig_transdc_resp-reg_receiver"/>
</dbReference>
<dbReference type="InterPro" id="IPR052020">
    <property type="entry name" value="Cyclic_di-GMP/3'3'-cGAMP_PDE"/>
</dbReference>
<dbReference type="KEGG" id="moz:MoryE10_21320"/>
<proteinExistence type="predicted"/>
<dbReference type="PROSITE" id="PS50110">
    <property type="entry name" value="RESPONSE_REGULATORY"/>
    <property type="match status" value="1"/>
</dbReference>
<evidence type="ECO:0000259" key="3">
    <source>
        <dbReference type="PROSITE" id="PS51831"/>
    </source>
</evidence>
<dbReference type="AlphaFoldDB" id="A0A8D4VPS5"/>
<dbReference type="RefSeq" id="WP_221047022.1">
    <property type="nucleotide sequence ID" value="NZ_AP019782.1"/>
</dbReference>
<dbReference type="CDD" id="cd19920">
    <property type="entry name" value="REC_PA4781-like"/>
    <property type="match status" value="1"/>
</dbReference>
<dbReference type="PROSITE" id="PS51832">
    <property type="entry name" value="HD_GYP"/>
    <property type="match status" value="1"/>
</dbReference>
<dbReference type="PANTHER" id="PTHR45228">
    <property type="entry name" value="CYCLIC DI-GMP PHOSPHODIESTERASE TM_0186-RELATED"/>
    <property type="match status" value="1"/>
</dbReference>
<protein>
    <submittedName>
        <fullName evidence="5">Two-component system response regulator</fullName>
    </submittedName>
</protein>
<gene>
    <name evidence="5" type="ORF">MoryE10_21320</name>
</gene>
<name>A0A8D4VPS5_9GAMM</name>
<dbReference type="InterPro" id="IPR037522">
    <property type="entry name" value="HD_GYP_dom"/>
</dbReference>
<feature type="domain" description="HD" evidence="3">
    <location>
        <begin position="182"/>
        <end position="304"/>
    </location>
</feature>
<keyword evidence="1" id="KW-0597">Phosphoprotein</keyword>
<evidence type="ECO:0000259" key="4">
    <source>
        <dbReference type="PROSITE" id="PS51832"/>
    </source>
</evidence>
<dbReference type="GO" id="GO:0000160">
    <property type="term" value="P:phosphorelay signal transduction system"/>
    <property type="evidence" value="ECO:0007669"/>
    <property type="project" value="InterPro"/>
</dbReference>
<dbReference type="Proteomes" id="UP000824988">
    <property type="component" value="Chromosome"/>
</dbReference>
<keyword evidence="6" id="KW-1185">Reference proteome</keyword>
<dbReference type="CDD" id="cd00077">
    <property type="entry name" value="HDc"/>
    <property type="match status" value="1"/>
</dbReference>
<reference evidence="5" key="1">
    <citation type="submission" date="2019-06" db="EMBL/GenBank/DDBJ databases">
        <title>Complete genome sequence of Methylogaea oryzae strain JCM16910.</title>
        <authorList>
            <person name="Asakawa S."/>
        </authorList>
    </citation>
    <scope>NUCLEOTIDE SEQUENCE</scope>
    <source>
        <strain evidence="5">E10</strain>
    </source>
</reference>
<evidence type="ECO:0000256" key="1">
    <source>
        <dbReference type="PROSITE-ProRule" id="PRU00169"/>
    </source>
</evidence>
<dbReference type="InterPro" id="IPR003607">
    <property type="entry name" value="HD/PDEase_dom"/>
</dbReference>
<dbReference type="SMART" id="SM00448">
    <property type="entry name" value="REC"/>
    <property type="match status" value="1"/>
</dbReference>
<dbReference type="Pfam" id="PF13487">
    <property type="entry name" value="HD_5"/>
    <property type="match status" value="1"/>
</dbReference>
<dbReference type="EMBL" id="AP019782">
    <property type="protein sequence ID" value="BBL71526.1"/>
    <property type="molecule type" value="Genomic_DNA"/>
</dbReference>
<dbReference type="GO" id="GO:0008081">
    <property type="term" value="F:phosphoric diester hydrolase activity"/>
    <property type="evidence" value="ECO:0007669"/>
    <property type="project" value="UniProtKB-ARBA"/>
</dbReference>
<dbReference type="InterPro" id="IPR006674">
    <property type="entry name" value="HD_domain"/>
</dbReference>
<organism evidence="5 6">
    <name type="scientific">Methylogaea oryzae</name>
    <dbReference type="NCBI Taxonomy" id="1295382"/>
    <lineage>
        <taxon>Bacteria</taxon>
        <taxon>Pseudomonadati</taxon>
        <taxon>Pseudomonadota</taxon>
        <taxon>Gammaproteobacteria</taxon>
        <taxon>Methylococcales</taxon>
        <taxon>Methylococcaceae</taxon>
        <taxon>Methylogaea</taxon>
    </lineage>
</organism>
<evidence type="ECO:0000313" key="5">
    <source>
        <dbReference type="EMBL" id="BBL71526.1"/>
    </source>
</evidence>
<evidence type="ECO:0000313" key="6">
    <source>
        <dbReference type="Proteomes" id="UP000824988"/>
    </source>
</evidence>
<feature type="domain" description="HD-GYP" evidence="4">
    <location>
        <begin position="160"/>
        <end position="352"/>
    </location>
</feature>
<dbReference type="SMART" id="SM00471">
    <property type="entry name" value="HDc"/>
    <property type="match status" value="1"/>
</dbReference>
<accession>A0A8D4VPS5</accession>
<dbReference type="PROSITE" id="PS51831">
    <property type="entry name" value="HD"/>
    <property type="match status" value="1"/>
</dbReference>
<dbReference type="Pfam" id="PF00072">
    <property type="entry name" value="Response_reg"/>
    <property type="match status" value="1"/>
</dbReference>